<gene>
    <name evidence="7" type="ORF">OESDEN_14691</name>
</gene>
<dbReference type="InterPro" id="IPR010796">
    <property type="entry name" value="C2_B9-type_dom"/>
</dbReference>
<organism evidence="7 8">
    <name type="scientific">Oesophagostomum dentatum</name>
    <name type="common">Nodular worm</name>
    <dbReference type="NCBI Taxonomy" id="61180"/>
    <lineage>
        <taxon>Eukaryota</taxon>
        <taxon>Metazoa</taxon>
        <taxon>Ecdysozoa</taxon>
        <taxon>Nematoda</taxon>
        <taxon>Chromadorea</taxon>
        <taxon>Rhabditida</taxon>
        <taxon>Rhabditina</taxon>
        <taxon>Rhabditomorpha</taxon>
        <taxon>Strongyloidea</taxon>
        <taxon>Strongylidae</taxon>
        <taxon>Oesophagostomum</taxon>
    </lineage>
</organism>
<dbReference type="OrthoDB" id="431939at2759"/>
<evidence type="ECO:0000313" key="8">
    <source>
        <dbReference type="Proteomes" id="UP000053660"/>
    </source>
</evidence>
<feature type="region of interest" description="Disordered" evidence="6">
    <location>
        <begin position="79"/>
        <end position="145"/>
    </location>
</feature>
<dbReference type="GO" id="GO:0005929">
    <property type="term" value="C:cilium"/>
    <property type="evidence" value="ECO:0007669"/>
    <property type="project" value="UniProtKB-ARBA"/>
</dbReference>
<accession>A0A0B1SJR8</accession>
<protein>
    <submittedName>
        <fullName evidence="7">Uncharacterized protein</fullName>
    </submittedName>
</protein>
<evidence type="ECO:0000256" key="6">
    <source>
        <dbReference type="SAM" id="MobiDB-lite"/>
    </source>
</evidence>
<keyword evidence="8" id="KW-1185">Reference proteome</keyword>
<evidence type="ECO:0000313" key="7">
    <source>
        <dbReference type="EMBL" id="KHJ85578.1"/>
    </source>
</evidence>
<name>A0A0B1SJR8_OESDE</name>
<dbReference type="EMBL" id="KN563376">
    <property type="protein sequence ID" value="KHJ85578.1"/>
    <property type="molecule type" value="Genomic_DNA"/>
</dbReference>
<comment type="subcellular location">
    <subcellularLocation>
        <location evidence="1">Cytoplasm</location>
        <location evidence="1">Cytoskeleton</location>
        <location evidence="1">Cilium basal body</location>
    </subcellularLocation>
</comment>
<keyword evidence="4" id="KW-0206">Cytoskeleton</keyword>
<proteinExistence type="predicted"/>
<keyword evidence="2" id="KW-0963">Cytoplasm</keyword>
<sequence length="145" mass="15943">VCTVASFSHVRIVPCFVPEASSSYQKIVGILRGRRPEFVNANHVARPEARHVTRVSTQGKLTVRVDVLLKDIRKFGFQTVPNRGALPQEPPTTDLSRLRLGKPKKPEAEEPEVSTPAQSDDKTTDIISPAPPSDDASRPLPNLED</sequence>
<dbReference type="Pfam" id="PF07162">
    <property type="entry name" value="B9-C2"/>
    <property type="match status" value="1"/>
</dbReference>
<evidence type="ECO:0000256" key="3">
    <source>
        <dbReference type="ARBA" id="ARBA00022794"/>
    </source>
</evidence>
<evidence type="ECO:0000256" key="1">
    <source>
        <dbReference type="ARBA" id="ARBA00004120"/>
    </source>
</evidence>
<evidence type="ECO:0000256" key="5">
    <source>
        <dbReference type="ARBA" id="ARBA00023273"/>
    </source>
</evidence>
<dbReference type="AlphaFoldDB" id="A0A0B1SJR8"/>
<evidence type="ECO:0000256" key="2">
    <source>
        <dbReference type="ARBA" id="ARBA00022490"/>
    </source>
</evidence>
<keyword evidence="3" id="KW-0970">Cilium biogenesis/degradation</keyword>
<feature type="non-terminal residue" evidence="7">
    <location>
        <position position="1"/>
    </location>
</feature>
<dbReference type="Proteomes" id="UP000053660">
    <property type="component" value="Unassembled WGS sequence"/>
</dbReference>
<dbReference type="GO" id="GO:0030030">
    <property type="term" value="P:cell projection organization"/>
    <property type="evidence" value="ECO:0007669"/>
    <property type="project" value="UniProtKB-KW"/>
</dbReference>
<evidence type="ECO:0000256" key="4">
    <source>
        <dbReference type="ARBA" id="ARBA00023212"/>
    </source>
</evidence>
<keyword evidence="5" id="KW-0966">Cell projection</keyword>
<reference evidence="7 8" key="1">
    <citation type="submission" date="2014-03" db="EMBL/GenBank/DDBJ databases">
        <title>Draft genome of the hookworm Oesophagostomum dentatum.</title>
        <authorList>
            <person name="Mitreva M."/>
        </authorList>
    </citation>
    <scope>NUCLEOTIDE SEQUENCE [LARGE SCALE GENOMIC DNA]</scope>
    <source>
        <strain evidence="7 8">OD-Hann</strain>
    </source>
</reference>